<evidence type="ECO:0000313" key="2">
    <source>
        <dbReference type="EMBL" id="GEK28146.1"/>
    </source>
</evidence>
<dbReference type="Gene3D" id="3.30.1330.30">
    <property type="match status" value="1"/>
</dbReference>
<proteinExistence type="predicted"/>
<name>A0A0R2L9G7_9LACO</name>
<dbReference type="NCBIfam" id="NF005585">
    <property type="entry name" value="PRK07283.1"/>
    <property type="match status" value="1"/>
</dbReference>
<dbReference type="AlphaFoldDB" id="A0A0R2L9G7"/>
<dbReference type="EMBL" id="BJUD01000005">
    <property type="protein sequence ID" value="GEK28146.1"/>
    <property type="molecule type" value="Genomic_DNA"/>
</dbReference>
<dbReference type="GO" id="GO:0005840">
    <property type="term" value="C:ribosome"/>
    <property type="evidence" value="ECO:0007669"/>
    <property type="project" value="UniProtKB-KW"/>
</dbReference>
<dbReference type="Proteomes" id="UP000321429">
    <property type="component" value="Unassembled WGS sequence"/>
</dbReference>
<comment type="caution">
    <text evidence="3">The sequence shown here is derived from an EMBL/GenBank/DDBJ whole genome shotgun (WGS) entry which is preliminary data.</text>
</comment>
<dbReference type="InterPro" id="IPR004038">
    <property type="entry name" value="Ribosomal_eL8/eL30/eS12/Gad45"/>
</dbReference>
<dbReference type="Proteomes" id="UP000051139">
    <property type="component" value="Unassembled WGS sequence"/>
</dbReference>
<feature type="domain" description="Ribosomal protein eL8/eL30/eS12/Gadd45" evidence="1">
    <location>
        <begin position="7"/>
        <end position="85"/>
    </location>
</feature>
<dbReference type="OrthoDB" id="9794863at2"/>
<dbReference type="InterPro" id="IPR029064">
    <property type="entry name" value="Ribosomal_eL30-like_sf"/>
</dbReference>
<keyword evidence="2" id="KW-0687">Ribonucleoprotein</keyword>
<evidence type="ECO:0000259" key="1">
    <source>
        <dbReference type="Pfam" id="PF01248"/>
    </source>
</evidence>
<reference evidence="2 5" key="2">
    <citation type="submission" date="2019-07" db="EMBL/GenBank/DDBJ databases">
        <title>Whole genome shotgun sequence of Lactobacillus siliginis NBRC 101315.</title>
        <authorList>
            <person name="Hosoyama A."/>
            <person name="Uohara A."/>
            <person name="Ohji S."/>
            <person name="Ichikawa N."/>
        </authorList>
    </citation>
    <scope>NUCLEOTIDE SEQUENCE [LARGE SCALE GENOMIC DNA]</scope>
    <source>
        <strain evidence="2 5">NBRC 101315</strain>
    </source>
</reference>
<evidence type="ECO:0000313" key="5">
    <source>
        <dbReference type="Proteomes" id="UP000321429"/>
    </source>
</evidence>
<accession>A0A0R2L9G7</accession>
<sequence>MTPEQRLLNLLGLAQRAGKLVSGEPMVLAAIKEQKLNLLFLASDMGASSMKKLSDKATYYEVPLNTTLTVEQLSQATGRQRFAIGVNDRGFARKMQTLLDNMK</sequence>
<evidence type="ECO:0000313" key="4">
    <source>
        <dbReference type="Proteomes" id="UP000051139"/>
    </source>
</evidence>
<keyword evidence="2" id="KW-0689">Ribosomal protein</keyword>
<keyword evidence="4" id="KW-1185">Reference proteome</keyword>
<reference evidence="3 4" key="1">
    <citation type="journal article" date="2015" name="Genome Announc.">
        <title>Expanding the biotechnology potential of lactobacilli through comparative genomics of 213 strains and associated genera.</title>
        <authorList>
            <person name="Sun Z."/>
            <person name="Harris H.M."/>
            <person name="McCann A."/>
            <person name="Guo C."/>
            <person name="Argimon S."/>
            <person name="Zhang W."/>
            <person name="Yang X."/>
            <person name="Jeffery I.B."/>
            <person name="Cooney J.C."/>
            <person name="Kagawa T.F."/>
            <person name="Liu W."/>
            <person name="Song Y."/>
            <person name="Salvetti E."/>
            <person name="Wrobel A."/>
            <person name="Rasinkangas P."/>
            <person name="Parkhill J."/>
            <person name="Rea M.C."/>
            <person name="O'Sullivan O."/>
            <person name="Ritari J."/>
            <person name="Douillard F.P."/>
            <person name="Paul Ross R."/>
            <person name="Yang R."/>
            <person name="Briner A.E."/>
            <person name="Felis G.E."/>
            <person name="de Vos W.M."/>
            <person name="Barrangou R."/>
            <person name="Klaenhammer T.R."/>
            <person name="Caufield P.W."/>
            <person name="Cui Y."/>
            <person name="Zhang H."/>
            <person name="O'Toole P.W."/>
        </authorList>
    </citation>
    <scope>NUCLEOTIDE SEQUENCE [LARGE SCALE GENOMIC DNA]</scope>
    <source>
        <strain evidence="3 4">DSM 22696</strain>
    </source>
</reference>
<dbReference type="Pfam" id="PF01248">
    <property type="entry name" value="Ribosomal_L7Ae"/>
    <property type="match status" value="1"/>
</dbReference>
<dbReference type="STRING" id="348151.IV55_GL002010"/>
<gene>
    <name evidence="3" type="ORF">IV55_GL002010</name>
    <name evidence="2" type="ORF">LSI01_04570</name>
</gene>
<protein>
    <submittedName>
        <fullName evidence="2">50S ribosomal protein L7ae</fullName>
    </submittedName>
</protein>
<dbReference type="PATRIC" id="fig|348151.3.peg.2063"/>
<dbReference type="SUPFAM" id="SSF55315">
    <property type="entry name" value="L30e-like"/>
    <property type="match status" value="1"/>
</dbReference>
<dbReference type="EMBL" id="JQCB01000009">
    <property type="protein sequence ID" value="KRN95367.1"/>
    <property type="molecule type" value="Genomic_DNA"/>
</dbReference>
<organism evidence="3 4">
    <name type="scientific">Furfurilactobacillus siliginis</name>
    <dbReference type="NCBI Taxonomy" id="348151"/>
    <lineage>
        <taxon>Bacteria</taxon>
        <taxon>Bacillati</taxon>
        <taxon>Bacillota</taxon>
        <taxon>Bacilli</taxon>
        <taxon>Lactobacillales</taxon>
        <taxon>Lactobacillaceae</taxon>
        <taxon>Furfurilactobacillus</taxon>
    </lineage>
</organism>
<dbReference type="RefSeq" id="WP_057810786.1">
    <property type="nucleotide sequence ID" value="NZ_BJUD01000005.1"/>
</dbReference>
<evidence type="ECO:0000313" key="3">
    <source>
        <dbReference type="EMBL" id="KRN95367.1"/>
    </source>
</evidence>